<dbReference type="InterPro" id="IPR051545">
    <property type="entry name" value="NAD(P)H_dehydrogenase_qn"/>
</dbReference>
<evidence type="ECO:0000256" key="2">
    <source>
        <dbReference type="ARBA" id="ARBA00023002"/>
    </source>
</evidence>
<protein>
    <submittedName>
        <fullName evidence="5">NADPH-quinone reductase (Modulator of drug activity B)</fullName>
    </submittedName>
</protein>
<accession>A0ABY1IBF7</accession>
<dbReference type="PANTHER" id="PTHR10204:SF34">
    <property type="entry name" value="NAD(P)H DEHYDROGENASE [QUINONE] 1 ISOFORM 1"/>
    <property type="match status" value="1"/>
</dbReference>
<gene>
    <name evidence="5" type="ORF">SAMN05216246_107101</name>
</gene>
<evidence type="ECO:0000313" key="6">
    <source>
        <dbReference type="Proteomes" id="UP000184390"/>
    </source>
</evidence>
<keyword evidence="2" id="KW-0560">Oxidoreductase</keyword>
<sequence>MSPDSHGSSHTGPFDPPGASSGPRILVVAGHPDAKSFSHAQAQAYAAQAEEAGAQVTLLDLAGESFDPVLRFGYREHMPDDAFINRSQEALIDCDHLTLVFPTGWSAEPSLLKGWFDRVLTPGIAYRYRTGKLSPERLLMGRTATIITTSHGPAAWTRSPGMSVWRVSRAVLGYCGIRTTQRLVLGGMEGEKDTPARRMAFLEQVATAARKDAAVARTR</sequence>
<keyword evidence="6" id="KW-1185">Reference proteome</keyword>
<organism evidence="5 6">
    <name type="scientific">Actinomyces denticolens</name>
    <dbReference type="NCBI Taxonomy" id="52767"/>
    <lineage>
        <taxon>Bacteria</taxon>
        <taxon>Bacillati</taxon>
        <taxon>Actinomycetota</taxon>
        <taxon>Actinomycetes</taxon>
        <taxon>Actinomycetales</taxon>
        <taxon>Actinomycetaceae</taxon>
        <taxon>Actinomyces</taxon>
    </lineage>
</organism>
<evidence type="ECO:0000256" key="3">
    <source>
        <dbReference type="SAM" id="MobiDB-lite"/>
    </source>
</evidence>
<dbReference type="PANTHER" id="PTHR10204">
    <property type="entry name" value="NAD P H OXIDOREDUCTASE-RELATED"/>
    <property type="match status" value="1"/>
</dbReference>
<comment type="caution">
    <text evidence="5">The sequence shown here is derived from an EMBL/GenBank/DDBJ whole genome shotgun (WGS) entry which is preliminary data.</text>
</comment>
<dbReference type="Gene3D" id="3.40.50.360">
    <property type="match status" value="1"/>
</dbReference>
<evidence type="ECO:0000256" key="1">
    <source>
        <dbReference type="ARBA" id="ARBA00006252"/>
    </source>
</evidence>
<dbReference type="SUPFAM" id="SSF52218">
    <property type="entry name" value="Flavoproteins"/>
    <property type="match status" value="1"/>
</dbReference>
<comment type="similarity">
    <text evidence="1">Belongs to the NAD(P)H dehydrogenase (quinone) family.</text>
</comment>
<reference evidence="5 6" key="1">
    <citation type="submission" date="2016-11" db="EMBL/GenBank/DDBJ databases">
        <authorList>
            <person name="Varghese N."/>
            <person name="Submissions S."/>
        </authorList>
    </citation>
    <scope>NUCLEOTIDE SEQUENCE [LARGE SCALE GENOMIC DNA]</scope>
    <source>
        <strain evidence="5 6">PA</strain>
    </source>
</reference>
<feature type="region of interest" description="Disordered" evidence="3">
    <location>
        <begin position="1"/>
        <end position="24"/>
    </location>
</feature>
<name>A0ABY1IBF7_9ACTO</name>
<dbReference type="RefSeq" id="WP_178140821.1">
    <property type="nucleotide sequence ID" value="NZ_FQYL01000007.1"/>
</dbReference>
<proteinExistence type="inferred from homology"/>
<dbReference type="InterPro" id="IPR029039">
    <property type="entry name" value="Flavoprotein-like_sf"/>
</dbReference>
<evidence type="ECO:0000259" key="4">
    <source>
        <dbReference type="Pfam" id="PF02525"/>
    </source>
</evidence>
<dbReference type="Proteomes" id="UP000184390">
    <property type="component" value="Unassembled WGS sequence"/>
</dbReference>
<dbReference type="InterPro" id="IPR003680">
    <property type="entry name" value="Flavodoxin_fold"/>
</dbReference>
<feature type="compositionally biased region" description="Polar residues" evidence="3">
    <location>
        <begin position="1"/>
        <end position="11"/>
    </location>
</feature>
<dbReference type="Pfam" id="PF02525">
    <property type="entry name" value="Flavodoxin_2"/>
    <property type="match status" value="1"/>
</dbReference>
<dbReference type="EMBL" id="FQYL01000007">
    <property type="protein sequence ID" value="SHI93814.1"/>
    <property type="molecule type" value="Genomic_DNA"/>
</dbReference>
<evidence type="ECO:0000313" key="5">
    <source>
        <dbReference type="EMBL" id="SHI93814.1"/>
    </source>
</evidence>
<feature type="domain" description="Flavodoxin-like fold" evidence="4">
    <location>
        <begin position="24"/>
        <end position="206"/>
    </location>
</feature>